<evidence type="ECO:0000259" key="2">
    <source>
        <dbReference type="Pfam" id="PF00326"/>
    </source>
</evidence>
<dbReference type="InterPro" id="IPR029058">
    <property type="entry name" value="AB_hydrolase_fold"/>
</dbReference>
<dbReference type="AlphaFoldDB" id="A0A4U1C0B0"/>
<evidence type="ECO:0000313" key="4">
    <source>
        <dbReference type="Proteomes" id="UP000308181"/>
    </source>
</evidence>
<dbReference type="GO" id="GO:0006508">
    <property type="term" value="P:proteolysis"/>
    <property type="evidence" value="ECO:0007669"/>
    <property type="project" value="InterPro"/>
</dbReference>
<comment type="caution">
    <text evidence="3">The sequence shown here is derived from an EMBL/GenBank/DDBJ whole genome shotgun (WGS) entry which is preliminary data.</text>
</comment>
<dbReference type="OrthoDB" id="6388416at2"/>
<keyword evidence="4" id="KW-1185">Reference proteome</keyword>
<dbReference type="GO" id="GO:0004252">
    <property type="term" value="F:serine-type endopeptidase activity"/>
    <property type="evidence" value="ECO:0007669"/>
    <property type="project" value="TreeGrafter"/>
</dbReference>
<dbReference type="ESTHER" id="9sphi-a0a4u1c0b0">
    <property type="family name" value="Glutamyl_Peptidase_S9"/>
</dbReference>
<dbReference type="PANTHER" id="PTHR42776:SF28">
    <property type="entry name" value="GLUTAMYL ENDOPEPTIDASE, CHLOROPLASTIC-RELATED"/>
    <property type="match status" value="1"/>
</dbReference>
<dbReference type="InterPro" id="IPR011042">
    <property type="entry name" value="6-blade_b-propeller_TolB-like"/>
</dbReference>
<dbReference type="Gene3D" id="2.120.10.30">
    <property type="entry name" value="TolB, C-terminal domain"/>
    <property type="match status" value="1"/>
</dbReference>
<accession>A0A4U1C0B0</accession>
<dbReference type="Proteomes" id="UP000308181">
    <property type="component" value="Unassembled WGS sequence"/>
</dbReference>
<dbReference type="Pfam" id="PF00326">
    <property type="entry name" value="Peptidase_S9"/>
    <property type="match status" value="1"/>
</dbReference>
<dbReference type="RefSeq" id="WP_136825736.1">
    <property type="nucleotide sequence ID" value="NZ_SWBP01000002.1"/>
</dbReference>
<organism evidence="3 4">
    <name type="scientific">Pedobacter cryophilus</name>
    <dbReference type="NCBI Taxonomy" id="2571271"/>
    <lineage>
        <taxon>Bacteria</taxon>
        <taxon>Pseudomonadati</taxon>
        <taxon>Bacteroidota</taxon>
        <taxon>Sphingobacteriia</taxon>
        <taxon>Sphingobacteriales</taxon>
        <taxon>Sphingobacteriaceae</taxon>
        <taxon>Pedobacter</taxon>
    </lineage>
</organism>
<evidence type="ECO:0000256" key="1">
    <source>
        <dbReference type="ARBA" id="ARBA00022801"/>
    </source>
</evidence>
<gene>
    <name evidence="3" type="ORF">FA046_07345</name>
</gene>
<dbReference type="PANTHER" id="PTHR42776">
    <property type="entry name" value="SERINE PEPTIDASE S9 FAMILY MEMBER"/>
    <property type="match status" value="1"/>
</dbReference>
<evidence type="ECO:0000313" key="3">
    <source>
        <dbReference type="EMBL" id="TKB98922.1"/>
    </source>
</evidence>
<dbReference type="InterPro" id="IPR001375">
    <property type="entry name" value="Peptidase_S9_cat"/>
</dbReference>
<name>A0A4U1C0B0_9SPHI</name>
<proteinExistence type="predicted"/>
<reference evidence="3 4" key="1">
    <citation type="submission" date="2019-04" db="EMBL/GenBank/DDBJ databases">
        <title>Pedobacter sp. AR-3-17 sp. nov., isolated from Arctic soil.</title>
        <authorList>
            <person name="Dahal R.H."/>
            <person name="Kim D.-U."/>
        </authorList>
    </citation>
    <scope>NUCLEOTIDE SEQUENCE [LARGE SCALE GENOMIC DNA]</scope>
    <source>
        <strain evidence="3 4">AR-3-17</strain>
    </source>
</reference>
<keyword evidence="1" id="KW-0378">Hydrolase</keyword>
<sequence>MNLNFLFKSKFISPILFGIGLINLISAQAQENSGYKKPPQEMIDMVENAISRSVIISGKGSYMAILEEPGYPSIKEISQPVLKLAGLRINPKNMGNSRSSYYSGFKIKNLKNKDEFEFQNLPKEAKIKDVSFSPDENLVAFSVSTDTEIQLWTGDINSKTAKRLSENALNDIYGKLYEWAPDSKSILAKCLANQQEVPLRSIVPNGPNVQENLGKATPSRTYQDLLKNNDDELLFDYYLTVQMKMIFLDGQAVDFNRPNIYKSFDFSPDGTLVMTASIHKPYSYLVPIGFFPYKVDIKDRYGKEIQDLADVPLADNLPTGFDAVITGPREFGWRSDKPQTYFWVEAQDGGDPAKKVTFRDLIFTKEVGANGIRRKLADCYLRFNSINWGDDQIAIVTERWWKTRAERRVFIKPIQPLYRVNLWDRYSEDTYNDPGQFVAVKNEYNKDVLLLAYNSVRRIADANNMHIFSISEGASAKGNRPFLLKFNVKTKLTDTLFRSKAPFYEKPIFFNNRNELIISRESEIDPPNYFAVELPNNKNSQLTYFKNPYPQLFGVVKQQINYPRADKLNLSATLYLPKNYTTAQGKLPVLMWAYPKEFKTAAAAGQVKGSPFQFTKISWASPVYWVTQGYAVMDNVDMPIVGESNEQPNDSFIEQLKENAEAAINKITRMGIADPKRIAVGGHSYGAFMTANLLAHTNLFAAGIARSGAYNRTLTPFGFQAEERTYWEAPGVYNKMSPFSYANKVKTPLLLIHGEADDNSGTFPIQTERFYSALKGFGATTRLVNLPSEAHSYRAKESILHMLWEMNNWLDTYVKNKVKIAVP</sequence>
<dbReference type="Gene3D" id="3.40.50.1820">
    <property type="entry name" value="alpha/beta hydrolase"/>
    <property type="match status" value="1"/>
</dbReference>
<protein>
    <submittedName>
        <fullName evidence="3">S9 family peptidase</fullName>
    </submittedName>
</protein>
<dbReference type="SUPFAM" id="SSF82171">
    <property type="entry name" value="DPP6 N-terminal domain-like"/>
    <property type="match status" value="1"/>
</dbReference>
<dbReference type="SUPFAM" id="SSF53474">
    <property type="entry name" value="alpha/beta-Hydrolases"/>
    <property type="match status" value="1"/>
</dbReference>
<dbReference type="EMBL" id="SWBP01000002">
    <property type="protein sequence ID" value="TKB98922.1"/>
    <property type="molecule type" value="Genomic_DNA"/>
</dbReference>
<feature type="domain" description="Peptidase S9 prolyl oligopeptidase catalytic" evidence="2">
    <location>
        <begin position="662"/>
        <end position="816"/>
    </location>
</feature>